<name>A0AAU9IUX5_9CILI</name>
<dbReference type="EMBL" id="CAJZBQ010000017">
    <property type="protein sequence ID" value="CAG9317003.1"/>
    <property type="molecule type" value="Genomic_DNA"/>
</dbReference>
<proteinExistence type="predicted"/>
<dbReference type="Proteomes" id="UP001162131">
    <property type="component" value="Unassembled WGS sequence"/>
</dbReference>
<dbReference type="InterPro" id="IPR011011">
    <property type="entry name" value="Znf_FYVE_PHD"/>
</dbReference>
<evidence type="ECO:0000313" key="2">
    <source>
        <dbReference type="Proteomes" id="UP001162131"/>
    </source>
</evidence>
<reference evidence="1" key="1">
    <citation type="submission" date="2021-09" db="EMBL/GenBank/DDBJ databases">
        <authorList>
            <consortium name="AG Swart"/>
            <person name="Singh M."/>
            <person name="Singh A."/>
            <person name="Seah K."/>
            <person name="Emmerich C."/>
        </authorList>
    </citation>
    <scope>NUCLEOTIDE SEQUENCE</scope>
    <source>
        <strain evidence="1">ATCC30299</strain>
    </source>
</reference>
<gene>
    <name evidence="1" type="ORF">BSTOLATCC_MIC17630</name>
</gene>
<dbReference type="SUPFAM" id="SSF57903">
    <property type="entry name" value="FYVE/PHD zinc finger"/>
    <property type="match status" value="1"/>
</dbReference>
<dbReference type="AlphaFoldDB" id="A0AAU9IUX5"/>
<comment type="caution">
    <text evidence="1">The sequence shown here is derived from an EMBL/GenBank/DDBJ whole genome shotgun (WGS) entry which is preliminary data.</text>
</comment>
<protein>
    <submittedName>
        <fullName evidence="1">Uncharacterized protein</fullName>
    </submittedName>
</protein>
<accession>A0AAU9IUX5</accession>
<sequence>MKCIKLIKLKKIFIKMESYRHGDLVWTKCRNSQGILARVCDPKFINLPIAIKRTKRANAIFLCFLHEPQDYHHVSITKTWRFKEKFFECAEQYYCKYDKGGNLLNDAVNELNWKEGIEFYNQIYTKYLTLPQKRKKPKCSKCQVCNKSTGRQVVCQDCGLNTVHKNCGGLKSEIWTCSLCDGMPSIKRSISDPFSESLPTYERSLSTPVGTFSIPPLQIDNVIQNIIDECNCDEVLSSIITQRQIEYNDIKSEKKEIDRIVSDLVDQLQCAHTPGFESMRKLQKMYGRGFLMAKPEDLEDYKKAQREVVIKLLETEIVKKKHKNSISGKKEEVKEVSSINSFLDPNKENSVHNLMKKTIDKMINLKIEDEKPKLTYSKLADIVKVIIDGTLTNCEYGSGSHIDHIGGGTNPELLKSLLDKIKDKYIDN</sequence>
<organism evidence="1 2">
    <name type="scientific">Blepharisma stoltei</name>
    <dbReference type="NCBI Taxonomy" id="1481888"/>
    <lineage>
        <taxon>Eukaryota</taxon>
        <taxon>Sar</taxon>
        <taxon>Alveolata</taxon>
        <taxon>Ciliophora</taxon>
        <taxon>Postciliodesmatophora</taxon>
        <taxon>Heterotrichea</taxon>
        <taxon>Heterotrichida</taxon>
        <taxon>Blepharismidae</taxon>
        <taxon>Blepharisma</taxon>
    </lineage>
</organism>
<evidence type="ECO:0000313" key="1">
    <source>
        <dbReference type="EMBL" id="CAG9317003.1"/>
    </source>
</evidence>
<keyword evidence="2" id="KW-1185">Reference proteome</keyword>